<evidence type="ECO:0000313" key="3">
    <source>
        <dbReference type="Proteomes" id="UP001232445"/>
    </source>
</evidence>
<evidence type="ECO:0000313" key="2">
    <source>
        <dbReference type="EMBL" id="MDQ0337567.1"/>
    </source>
</evidence>
<dbReference type="Gene3D" id="3.90.920.10">
    <property type="entry name" value="DNA primase, PRIM domain"/>
    <property type="match status" value="1"/>
</dbReference>
<dbReference type="PANTHER" id="PTHR42705:SF2">
    <property type="entry name" value="BIFUNCTIONAL NON-HOMOLOGOUS END JOINING PROTEIN LIGD"/>
    <property type="match status" value="1"/>
</dbReference>
<dbReference type="InterPro" id="IPR014145">
    <property type="entry name" value="LigD_pol_dom"/>
</dbReference>
<dbReference type="NCBIfam" id="TIGR02778">
    <property type="entry name" value="ligD_pol"/>
    <property type="match status" value="1"/>
</dbReference>
<dbReference type="RefSeq" id="WP_307334778.1">
    <property type="nucleotide sequence ID" value="NZ_JAUSUQ010000001.1"/>
</dbReference>
<reference evidence="2 3" key="1">
    <citation type="submission" date="2023-07" db="EMBL/GenBank/DDBJ databases">
        <title>Genomic Encyclopedia of Type Strains, Phase IV (KMG-IV): sequencing the most valuable type-strain genomes for metagenomic binning, comparative biology and taxonomic classification.</title>
        <authorList>
            <person name="Goeker M."/>
        </authorList>
    </citation>
    <scope>NUCLEOTIDE SEQUENCE [LARGE SCALE GENOMIC DNA]</scope>
    <source>
        <strain evidence="2 3">DSM 17740</strain>
    </source>
</reference>
<dbReference type="Pfam" id="PF21686">
    <property type="entry name" value="LigD_Prim-Pol"/>
    <property type="match status" value="1"/>
</dbReference>
<dbReference type="GO" id="GO:0003910">
    <property type="term" value="F:DNA ligase (ATP) activity"/>
    <property type="evidence" value="ECO:0007669"/>
    <property type="project" value="UniProtKB-EC"/>
</dbReference>
<name>A0ABU0CMB8_9BACI</name>
<protein>
    <submittedName>
        <fullName evidence="2">Bifunctional non-homologous end joining protein LigD</fullName>
        <ecNumber evidence="2">6.5.1.1</ecNumber>
    </submittedName>
</protein>
<feature type="domain" description="DNA ligase D polymerase" evidence="1">
    <location>
        <begin position="35"/>
        <end position="282"/>
    </location>
</feature>
<proteinExistence type="predicted"/>
<gene>
    <name evidence="2" type="ORF">J2S00_000337</name>
</gene>
<evidence type="ECO:0000259" key="1">
    <source>
        <dbReference type="Pfam" id="PF21686"/>
    </source>
</evidence>
<sequence length="307" mass="35571">MAKADQQRQTVNLDGYLVDLTSLDKLVWPDRDINKSAYLYYLSHTAEYMLPWLRGRHLTVIRYPHGITGESFYQKNCPAYAPEFIQTDTHEGINYIVCSNLATLIWLGNQLALEFHIPFQHVETDKPSEIVFDLDPPDREQFHVAVKAALIMKKLFDKLGLTSFIKTSGNKGLQVYIPIPKKTYTYGQTRLFTSFVARYLVSEQPGLFTIERLKKKRRGRLYVDYVQHAPGKTIIAPYSPRANPEALVATPLYWDEVDSRLRPEQFSLKNIPTRLKKQGCPFESFDKARDNQPFDVILEWINTHQKV</sequence>
<comment type="caution">
    <text evidence="2">The sequence shown here is derived from an EMBL/GenBank/DDBJ whole genome shotgun (WGS) entry which is preliminary data.</text>
</comment>
<dbReference type="EMBL" id="JAUSUQ010000001">
    <property type="protein sequence ID" value="MDQ0337567.1"/>
    <property type="molecule type" value="Genomic_DNA"/>
</dbReference>
<dbReference type="PANTHER" id="PTHR42705">
    <property type="entry name" value="BIFUNCTIONAL NON-HOMOLOGOUS END JOINING PROTEIN LIGD"/>
    <property type="match status" value="1"/>
</dbReference>
<dbReference type="Proteomes" id="UP001232445">
    <property type="component" value="Unassembled WGS sequence"/>
</dbReference>
<keyword evidence="2" id="KW-0436">Ligase</keyword>
<dbReference type="InterPro" id="IPR052171">
    <property type="entry name" value="NHEJ_LigD"/>
</dbReference>
<dbReference type="EC" id="6.5.1.1" evidence="2"/>
<organism evidence="2 3">
    <name type="scientific">Caldalkalibacillus uzonensis</name>
    <dbReference type="NCBI Taxonomy" id="353224"/>
    <lineage>
        <taxon>Bacteria</taxon>
        <taxon>Bacillati</taxon>
        <taxon>Bacillota</taxon>
        <taxon>Bacilli</taxon>
        <taxon>Bacillales</taxon>
        <taxon>Bacillaceae</taxon>
        <taxon>Caldalkalibacillus</taxon>
    </lineage>
</organism>
<keyword evidence="3" id="KW-1185">Reference proteome</keyword>
<accession>A0ABU0CMB8</accession>